<organism evidence="2 3">
    <name type="scientific">Streptomyces laurentii</name>
    <dbReference type="NCBI Taxonomy" id="39478"/>
    <lineage>
        <taxon>Bacteria</taxon>
        <taxon>Bacillati</taxon>
        <taxon>Actinomycetota</taxon>
        <taxon>Actinomycetes</taxon>
        <taxon>Kitasatosporales</taxon>
        <taxon>Streptomycetaceae</taxon>
        <taxon>Streptomyces</taxon>
    </lineage>
</organism>
<accession>A0A160NY45</accession>
<dbReference type="RefSeq" id="WP_359874591.1">
    <property type="nucleotide sequence ID" value="NZ_JBEYHT010000008.1"/>
</dbReference>
<gene>
    <name evidence="2" type="ORF">SLA_1873</name>
</gene>
<dbReference type="KEGG" id="slau:SLA_1873"/>
<sequence>MTHTRIKGPEGPSPQAAHAVAAIAAKAFASQLGTITRADLDSHSAVLTRHLRAYLDTPGEHSCEDGEFRRQAAALLAATPGPRATAFSLHAHMRDLAHLLRRLNGMTAESEGDGGIRSSRPFARSGRARRFEGGTTAYDVRRQFIGSAPQVWVPPAEASGSLKRRGHVLLAKEVR</sequence>
<evidence type="ECO:0000256" key="1">
    <source>
        <dbReference type="SAM" id="MobiDB-lite"/>
    </source>
</evidence>
<reference evidence="2 3" key="1">
    <citation type="journal article" date="2016" name="Genome Announc.">
        <title>Complete Genome Sequence of Thiostrepton-Producing Streptomyces laurentii ATCC 31255.</title>
        <authorList>
            <person name="Doi K."/>
            <person name="Fujino Y."/>
            <person name="Nagayoshi Y."/>
            <person name="Ohshima T."/>
            <person name="Ogata S."/>
        </authorList>
    </citation>
    <scope>NUCLEOTIDE SEQUENCE [LARGE SCALE GENOMIC DNA]</scope>
    <source>
        <strain evidence="2 3">ATCC 31255</strain>
    </source>
</reference>
<protein>
    <submittedName>
        <fullName evidence="2">Uncharacterized protein</fullName>
    </submittedName>
</protein>
<dbReference type="AlphaFoldDB" id="A0A160NY45"/>
<dbReference type="Proteomes" id="UP000217676">
    <property type="component" value="Chromosome"/>
</dbReference>
<feature type="region of interest" description="Disordered" evidence="1">
    <location>
        <begin position="108"/>
        <end position="128"/>
    </location>
</feature>
<dbReference type="EMBL" id="AP017424">
    <property type="protein sequence ID" value="BAU82811.1"/>
    <property type="molecule type" value="Genomic_DNA"/>
</dbReference>
<evidence type="ECO:0000313" key="2">
    <source>
        <dbReference type="EMBL" id="BAU82811.1"/>
    </source>
</evidence>
<name>A0A160NY45_STRLU</name>
<evidence type="ECO:0000313" key="3">
    <source>
        <dbReference type="Proteomes" id="UP000217676"/>
    </source>
</evidence>
<proteinExistence type="predicted"/>
<keyword evidence="3" id="KW-1185">Reference proteome</keyword>